<sequence length="89" mass="9577">METIVSESGEKAPNVVYRGKFEGGWLVAVKRFSKQSWPDAQQFVVGSLLLSFRFDAWCLILSGEAWLLIGLMLDATNVGGGGGRGEVAA</sequence>
<dbReference type="GO" id="GO:0012505">
    <property type="term" value="C:endomembrane system"/>
    <property type="evidence" value="ECO:0007669"/>
    <property type="project" value="UniProtKB-SubCell"/>
</dbReference>
<dbReference type="PANTHER" id="PTHR45863">
    <property type="entry name" value="SERINE/THREONINE-PROTEIN KINASE BSK5"/>
    <property type="match status" value="1"/>
</dbReference>
<dbReference type="GO" id="GO:0009742">
    <property type="term" value="P:brassinosteroid mediated signaling pathway"/>
    <property type="evidence" value="ECO:0007669"/>
    <property type="project" value="InterPro"/>
</dbReference>
<name>A0A426Z3N2_ENSVE</name>
<dbReference type="GO" id="GO:0005524">
    <property type="term" value="F:ATP binding"/>
    <property type="evidence" value="ECO:0007669"/>
    <property type="project" value="UniProtKB-KW"/>
</dbReference>
<dbReference type="AlphaFoldDB" id="A0A426Z3N2"/>
<gene>
    <name evidence="1" type="ORF">B296_00022273</name>
</gene>
<evidence type="ECO:0000313" key="2">
    <source>
        <dbReference type="Proteomes" id="UP000287651"/>
    </source>
</evidence>
<dbReference type="GO" id="GO:0004672">
    <property type="term" value="F:protein kinase activity"/>
    <property type="evidence" value="ECO:0007669"/>
    <property type="project" value="InterPro"/>
</dbReference>
<dbReference type="Proteomes" id="UP000287651">
    <property type="component" value="Unassembled WGS sequence"/>
</dbReference>
<evidence type="ECO:0008006" key="3">
    <source>
        <dbReference type="Google" id="ProtNLM"/>
    </source>
</evidence>
<dbReference type="PANTHER" id="PTHR45863:SF15">
    <property type="entry name" value="SERINE_THREONINE-PROTEIN KINASE BSK2"/>
    <property type="match status" value="1"/>
</dbReference>
<organism evidence="1 2">
    <name type="scientific">Ensete ventricosum</name>
    <name type="common">Abyssinian banana</name>
    <name type="synonym">Musa ensete</name>
    <dbReference type="NCBI Taxonomy" id="4639"/>
    <lineage>
        <taxon>Eukaryota</taxon>
        <taxon>Viridiplantae</taxon>
        <taxon>Streptophyta</taxon>
        <taxon>Embryophyta</taxon>
        <taxon>Tracheophyta</taxon>
        <taxon>Spermatophyta</taxon>
        <taxon>Magnoliopsida</taxon>
        <taxon>Liliopsida</taxon>
        <taxon>Zingiberales</taxon>
        <taxon>Musaceae</taxon>
        <taxon>Ensete</taxon>
    </lineage>
</organism>
<dbReference type="EMBL" id="AMZH03008611">
    <property type="protein sequence ID" value="RRT58578.1"/>
    <property type="molecule type" value="Genomic_DNA"/>
</dbReference>
<protein>
    <recommendedName>
        <fullName evidence="3">Serine-threonine/tyrosine-protein kinase catalytic domain-containing protein</fullName>
    </recommendedName>
</protein>
<evidence type="ECO:0000313" key="1">
    <source>
        <dbReference type="EMBL" id="RRT58578.1"/>
    </source>
</evidence>
<comment type="caution">
    <text evidence="1">The sequence shown here is derived from an EMBL/GenBank/DDBJ whole genome shotgun (WGS) entry which is preliminary data.</text>
</comment>
<dbReference type="Gene3D" id="3.30.200.20">
    <property type="entry name" value="Phosphorylase Kinase, domain 1"/>
    <property type="match status" value="1"/>
</dbReference>
<accession>A0A426Z3N2</accession>
<reference evidence="1 2" key="1">
    <citation type="journal article" date="2014" name="Agronomy (Basel)">
        <title>A Draft Genome Sequence for Ensete ventricosum, the Drought-Tolerant Tree Against Hunger.</title>
        <authorList>
            <person name="Harrison J."/>
            <person name="Moore K.A."/>
            <person name="Paszkiewicz K."/>
            <person name="Jones T."/>
            <person name="Grant M."/>
            <person name="Ambacheew D."/>
            <person name="Muzemil S."/>
            <person name="Studholme D.J."/>
        </authorList>
    </citation>
    <scope>NUCLEOTIDE SEQUENCE [LARGE SCALE GENOMIC DNA]</scope>
</reference>
<proteinExistence type="predicted"/>
<dbReference type="InterPro" id="IPR045845">
    <property type="entry name" value="BSK"/>
</dbReference>